<dbReference type="Pfam" id="PF11951">
    <property type="entry name" value="Fungal_trans_2"/>
    <property type="match status" value="1"/>
</dbReference>
<gene>
    <name evidence="1" type="ORF">L207DRAFT_511651</name>
</gene>
<sequence>MSTPKLKYNELEFVNVTKPLTRRETGDGKTVRKHVMLRSWHDRKQGAKGPARAERRQLLPRKSGKEVACRHKAAEVLSATIGNPQDMLGGRVRDPFASYPIPAAPYVDVLLREWIINFSGVFCTIESATKASNPIFDIFLPLFISDAALFHAVLCFSSSLVDASNGLKTAGPTTLVHMNSAIKLVSEGLNNREQALSDKLLATICMITASHIIFKDYAGLERHLKGIDQIIELRGGIDSLRTSPLVYRLILWGDQFRGLHMNAPPRYRPKSKVPYGPQKPPLIATSSAPETWSTRGVLSVEFISLMLQISELEQLIESCRGTTVSRSTIRYFYHQRESIEDILIERIAMTSSSPGGEYESCCYLAASINSTVILRPFPPTSGVQSTLLGKLKIALRKTDLESRWGDDIGLLLWVLVTAAHFPDPLHQWFIDVLKKVTGTLVPRPSLNSFKQIMRKFLWNERTSYPACERIYSEISGKMSSESRDKLQGDRT</sequence>
<reference evidence="1 2" key="1">
    <citation type="submission" date="2016-04" db="EMBL/GenBank/DDBJ databases">
        <title>A degradative enzymes factory behind the ericoid mycorrhizal symbiosis.</title>
        <authorList>
            <consortium name="DOE Joint Genome Institute"/>
            <person name="Martino E."/>
            <person name="Morin E."/>
            <person name="Grelet G."/>
            <person name="Kuo A."/>
            <person name="Kohler A."/>
            <person name="Daghino S."/>
            <person name="Barry K."/>
            <person name="Choi C."/>
            <person name="Cichocki N."/>
            <person name="Clum A."/>
            <person name="Copeland A."/>
            <person name="Hainaut M."/>
            <person name="Haridas S."/>
            <person name="Labutti K."/>
            <person name="Lindquist E."/>
            <person name="Lipzen A."/>
            <person name="Khouja H.-R."/>
            <person name="Murat C."/>
            <person name="Ohm R."/>
            <person name="Olson A."/>
            <person name="Spatafora J."/>
            <person name="Veneault-Fourrey C."/>
            <person name="Henrissat B."/>
            <person name="Grigoriev I."/>
            <person name="Martin F."/>
            <person name="Perotto S."/>
        </authorList>
    </citation>
    <scope>NUCLEOTIDE SEQUENCE [LARGE SCALE GENOMIC DNA]</scope>
    <source>
        <strain evidence="1 2">F</strain>
    </source>
</reference>
<protein>
    <submittedName>
        <fullName evidence="1">Uncharacterized protein</fullName>
    </submittedName>
</protein>
<dbReference type="PANTHER" id="PTHR37540:SF5">
    <property type="entry name" value="TRANSCRIPTION FACTOR DOMAIN-CONTAINING PROTEIN"/>
    <property type="match status" value="1"/>
</dbReference>
<evidence type="ECO:0000313" key="1">
    <source>
        <dbReference type="EMBL" id="PMD41891.1"/>
    </source>
</evidence>
<proteinExistence type="predicted"/>
<organism evidence="1 2">
    <name type="scientific">Hyaloscypha variabilis (strain UAMH 11265 / GT02V1 / F)</name>
    <name type="common">Meliniomyces variabilis</name>
    <dbReference type="NCBI Taxonomy" id="1149755"/>
    <lineage>
        <taxon>Eukaryota</taxon>
        <taxon>Fungi</taxon>
        <taxon>Dikarya</taxon>
        <taxon>Ascomycota</taxon>
        <taxon>Pezizomycotina</taxon>
        <taxon>Leotiomycetes</taxon>
        <taxon>Helotiales</taxon>
        <taxon>Hyaloscyphaceae</taxon>
        <taxon>Hyaloscypha</taxon>
        <taxon>Hyaloscypha variabilis</taxon>
    </lineage>
</organism>
<dbReference type="OrthoDB" id="3492759at2759"/>
<dbReference type="EMBL" id="KZ613944">
    <property type="protein sequence ID" value="PMD41891.1"/>
    <property type="molecule type" value="Genomic_DNA"/>
</dbReference>
<dbReference type="InterPro" id="IPR021858">
    <property type="entry name" value="Fun_TF"/>
</dbReference>
<keyword evidence="2" id="KW-1185">Reference proteome</keyword>
<accession>A0A2J6RTP3</accession>
<dbReference type="Proteomes" id="UP000235786">
    <property type="component" value="Unassembled WGS sequence"/>
</dbReference>
<dbReference type="AlphaFoldDB" id="A0A2J6RTP3"/>
<evidence type="ECO:0000313" key="2">
    <source>
        <dbReference type="Proteomes" id="UP000235786"/>
    </source>
</evidence>
<dbReference type="PANTHER" id="PTHR37540">
    <property type="entry name" value="TRANSCRIPTION FACTOR (ACR-2), PUTATIVE-RELATED-RELATED"/>
    <property type="match status" value="1"/>
</dbReference>
<name>A0A2J6RTP3_HYAVF</name>